<evidence type="ECO:0000256" key="4">
    <source>
        <dbReference type="SAM" id="Phobius"/>
    </source>
</evidence>
<dbReference type="AlphaFoldDB" id="A0A3F3PYD0"/>
<evidence type="ECO:0000313" key="6">
    <source>
        <dbReference type="Proteomes" id="UP000253729"/>
    </source>
</evidence>
<dbReference type="Gene3D" id="1.20.1250.20">
    <property type="entry name" value="MFS general substrate transporter like domains"/>
    <property type="match status" value="2"/>
</dbReference>
<gene>
    <name evidence="5" type="ORF">BDQ94DRAFT_180033</name>
</gene>
<keyword evidence="4" id="KW-0472">Membrane</keyword>
<dbReference type="RefSeq" id="XP_026624879.1">
    <property type="nucleotide sequence ID" value="XM_026773531.1"/>
</dbReference>
<organism evidence="5 6">
    <name type="scientific">Aspergillus welwitschiae</name>
    <dbReference type="NCBI Taxonomy" id="1341132"/>
    <lineage>
        <taxon>Eukaryota</taxon>
        <taxon>Fungi</taxon>
        <taxon>Dikarya</taxon>
        <taxon>Ascomycota</taxon>
        <taxon>Pezizomycotina</taxon>
        <taxon>Eurotiomycetes</taxon>
        <taxon>Eurotiomycetidae</taxon>
        <taxon>Eurotiales</taxon>
        <taxon>Aspergillaceae</taxon>
        <taxon>Aspergillus</taxon>
        <taxon>Aspergillus subgen. Circumdati</taxon>
    </lineage>
</organism>
<dbReference type="InterPro" id="IPR011701">
    <property type="entry name" value="MFS"/>
</dbReference>
<dbReference type="GO" id="GO:0022857">
    <property type="term" value="F:transmembrane transporter activity"/>
    <property type="evidence" value="ECO:0007669"/>
    <property type="project" value="InterPro"/>
</dbReference>
<keyword evidence="6" id="KW-1185">Reference proteome</keyword>
<comment type="similarity">
    <text evidence="2">Belongs to the major facilitator superfamily. Monocarboxylate porter (TC 2.A.1.13) family.</text>
</comment>
<feature type="compositionally biased region" description="Basic and acidic residues" evidence="3">
    <location>
        <begin position="47"/>
        <end position="57"/>
    </location>
</feature>
<keyword evidence="4" id="KW-0812">Transmembrane</keyword>
<name>A0A3F3PYD0_9EURO</name>
<dbReference type="GO" id="GO:0016020">
    <property type="term" value="C:membrane"/>
    <property type="evidence" value="ECO:0007669"/>
    <property type="project" value="UniProtKB-SubCell"/>
</dbReference>
<dbReference type="GeneID" id="38141887"/>
<feature type="transmembrane region" description="Helical" evidence="4">
    <location>
        <begin position="441"/>
        <end position="462"/>
    </location>
</feature>
<dbReference type="Proteomes" id="UP000253729">
    <property type="component" value="Unassembled WGS sequence"/>
</dbReference>
<keyword evidence="4" id="KW-1133">Transmembrane helix</keyword>
<dbReference type="SUPFAM" id="SSF103473">
    <property type="entry name" value="MFS general substrate transporter"/>
    <property type="match status" value="1"/>
</dbReference>
<dbReference type="PANTHER" id="PTHR11360:SF315">
    <property type="entry name" value="TRANSPORTER MCH2-RELATED"/>
    <property type="match status" value="1"/>
</dbReference>
<feature type="compositionally biased region" description="Basic and acidic residues" evidence="3">
    <location>
        <begin position="19"/>
        <end position="28"/>
    </location>
</feature>
<protein>
    <submittedName>
        <fullName evidence="5">Major facilitator superfamily domain-containing protein</fullName>
    </submittedName>
</protein>
<feature type="region of interest" description="Disordered" evidence="3">
    <location>
        <begin position="19"/>
        <end position="69"/>
    </location>
</feature>
<feature type="transmembrane region" description="Helical" evidence="4">
    <location>
        <begin position="287"/>
        <end position="308"/>
    </location>
</feature>
<feature type="transmembrane region" description="Helical" evidence="4">
    <location>
        <begin position="352"/>
        <end position="371"/>
    </location>
</feature>
<feature type="transmembrane region" description="Helical" evidence="4">
    <location>
        <begin position="377"/>
        <end position="396"/>
    </location>
</feature>
<feature type="transmembrane region" description="Helical" evidence="4">
    <location>
        <begin position="212"/>
        <end position="231"/>
    </location>
</feature>
<dbReference type="CDD" id="cd17352">
    <property type="entry name" value="MFS_MCT_SLC16"/>
    <property type="match status" value="1"/>
</dbReference>
<evidence type="ECO:0000256" key="3">
    <source>
        <dbReference type="SAM" id="MobiDB-lite"/>
    </source>
</evidence>
<dbReference type="EMBL" id="KZ852052">
    <property type="protein sequence ID" value="RDH31857.1"/>
    <property type="molecule type" value="Genomic_DNA"/>
</dbReference>
<feature type="transmembrane region" description="Helical" evidence="4">
    <location>
        <begin position="180"/>
        <end position="200"/>
    </location>
</feature>
<reference evidence="5 6" key="1">
    <citation type="submission" date="2018-07" db="EMBL/GenBank/DDBJ databases">
        <title>The genomes of Aspergillus section Nigri reveals drivers in fungal speciation.</title>
        <authorList>
            <consortium name="DOE Joint Genome Institute"/>
            <person name="Vesth T.C."/>
            <person name="Nybo J."/>
            <person name="Theobald S."/>
            <person name="Brandl J."/>
            <person name="Frisvad J.C."/>
            <person name="Nielsen K.F."/>
            <person name="Lyhne E.K."/>
            <person name="Kogle M.E."/>
            <person name="Kuo A."/>
            <person name="Riley R."/>
            <person name="Clum A."/>
            <person name="Nolan M."/>
            <person name="Lipzen A."/>
            <person name="Salamov A."/>
            <person name="Henrissat B."/>
            <person name="Wiebenga A."/>
            <person name="De vries R.P."/>
            <person name="Grigoriev I.V."/>
            <person name="Mortensen U.H."/>
            <person name="Andersen M.R."/>
            <person name="Baker S.E."/>
        </authorList>
    </citation>
    <scope>NUCLEOTIDE SEQUENCE [LARGE SCALE GENOMIC DNA]</scope>
    <source>
        <strain evidence="5 6">CBS 139.54b</strain>
    </source>
</reference>
<feature type="transmembrane region" description="Helical" evidence="4">
    <location>
        <begin position="82"/>
        <end position="105"/>
    </location>
</feature>
<dbReference type="Pfam" id="PF07690">
    <property type="entry name" value="MFS_1"/>
    <property type="match status" value="1"/>
</dbReference>
<sequence>MHAKPVNAISLSADGHIEHHDEKHDDSSHTITTISPGHDSIVPSTDLSEKALSKNDPVDNGPVTSDTEQAQPLASTEVDGGYGWVCVVCVFLVNAHTWGINSAYGVFLAHYLDTNTFPDASDLDYAFVGGLSLSMAQFIAPVATITTRVWGTRATLMIGITLQTAALLGASWAGQIWQLFLSQALCFGFGMGMQFSATVGIIPQWFTRRRSLANGIATAGSGIGGLIYSLATSAMIQNLGIGWAFRILAIVSAAACGFSAIIVKDRNKAIGAVQIAFHTELLKRPEFLLTLAWGCFSVLGYVALLFSIPDYASTVGLTASQGSIVGAMFNLGGGLGRPVIGYVSDSFGRLNTALACTSLAGLFSLVIWIFAKNFGVLIFYALISGPVAATFTTTVAPVGAEVVGLQLLPSALSIFWLSVVIPSTFAEPIALWLRTDNETNFLHAQVFVGFMFMAACICLWLVRAWKVAELENAATDSDPLNREVQIRDNDAVLQGPVARTTSRVPRMTSKAKIVRRLFTMARV</sequence>
<evidence type="ECO:0000313" key="5">
    <source>
        <dbReference type="EMBL" id="RDH31857.1"/>
    </source>
</evidence>
<dbReference type="InterPro" id="IPR036259">
    <property type="entry name" value="MFS_trans_sf"/>
</dbReference>
<feature type="transmembrane region" description="Helical" evidence="4">
    <location>
        <begin position="155"/>
        <end position="174"/>
    </location>
</feature>
<feature type="transmembrane region" description="Helical" evidence="4">
    <location>
        <begin position="243"/>
        <end position="263"/>
    </location>
</feature>
<evidence type="ECO:0000256" key="2">
    <source>
        <dbReference type="ARBA" id="ARBA00006727"/>
    </source>
</evidence>
<accession>A0A3F3PYD0</accession>
<feature type="transmembrane region" description="Helical" evidence="4">
    <location>
        <begin position="125"/>
        <end position="143"/>
    </location>
</feature>
<evidence type="ECO:0000256" key="1">
    <source>
        <dbReference type="ARBA" id="ARBA00004141"/>
    </source>
</evidence>
<proteinExistence type="inferred from homology"/>
<dbReference type="PANTHER" id="PTHR11360">
    <property type="entry name" value="MONOCARBOXYLATE TRANSPORTER"/>
    <property type="match status" value="1"/>
</dbReference>
<dbReference type="InterPro" id="IPR050327">
    <property type="entry name" value="Proton-linked_MCT"/>
</dbReference>
<comment type="subcellular location">
    <subcellularLocation>
        <location evidence="1">Membrane</location>
        <topology evidence="1">Multi-pass membrane protein</topology>
    </subcellularLocation>
</comment>